<protein>
    <submittedName>
        <fullName evidence="2">Chain length determinant protein</fullName>
    </submittedName>
</protein>
<dbReference type="Proteomes" id="UP000198804">
    <property type="component" value="Unassembled WGS sequence"/>
</dbReference>
<dbReference type="InterPro" id="IPR050445">
    <property type="entry name" value="Bact_polysacc_biosynth/exp"/>
</dbReference>
<dbReference type="GO" id="GO:0005886">
    <property type="term" value="C:plasma membrane"/>
    <property type="evidence" value="ECO:0007669"/>
    <property type="project" value="TreeGrafter"/>
</dbReference>
<dbReference type="OrthoDB" id="230260at2"/>
<evidence type="ECO:0000256" key="1">
    <source>
        <dbReference type="SAM" id="Phobius"/>
    </source>
</evidence>
<dbReference type="GO" id="GO:0004713">
    <property type="term" value="F:protein tyrosine kinase activity"/>
    <property type="evidence" value="ECO:0007669"/>
    <property type="project" value="TreeGrafter"/>
</dbReference>
<gene>
    <name evidence="2" type="ORF">SAMN04488125_101300</name>
</gene>
<feature type="transmembrane region" description="Helical" evidence="1">
    <location>
        <begin position="43"/>
        <end position="62"/>
    </location>
</feature>
<accession>A0A1I3YR41</accession>
<proteinExistence type="predicted"/>
<reference evidence="3" key="1">
    <citation type="submission" date="2016-10" db="EMBL/GenBank/DDBJ databases">
        <authorList>
            <person name="Varghese N."/>
            <person name="Submissions S."/>
        </authorList>
    </citation>
    <scope>NUCLEOTIDE SEQUENCE [LARGE SCALE GENOMIC DNA]</scope>
    <source>
        <strain evidence="3">CGMCC 1.6474</strain>
    </source>
</reference>
<evidence type="ECO:0000313" key="2">
    <source>
        <dbReference type="EMBL" id="SFK33696.1"/>
    </source>
</evidence>
<keyword evidence="1" id="KW-0812">Transmembrane</keyword>
<dbReference type="EMBL" id="FOSV01000001">
    <property type="protein sequence ID" value="SFK33696.1"/>
    <property type="molecule type" value="Genomic_DNA"/>
</dbReference>
<dbReference type="PANTHER" id="PTHR32309">
    <property type="entry name" value="TYROSINE-PROTEIN KINASE"/>
    <property type="match status" value="1"/>
</dbReference>
<sequence length="320" mass="35086">MRAASPRMAARPMARPIWGGERSEEEAWAGIVSTLRLLRSKRVFLALWVAAFVAAGAVYVKLLRPDFVATTQVLLQPRVIINDGPEDVRHFHQFMIDGEQCETELRALRSEQLLYQVFKALNLSEAPESRSGADGLWAYLGAKIRRFERLIEPAADGVPSFYAFANRVRARRLGLSYVIEISYRAQSAKQATRVVNAIAVAYAAHRLRGVLAREKRRGAYLESRVNSLHTQLLAASAGLRLGSIPDGGMPDADVRLLGPAKLPLRSAFPKPAPLLAMLAGLGAMSGLLIVLLPQSVSRPTVRTARIGRPIGPSPERVRIA</sequence>
<keyword evidence="3" id="KW-1185">Reference proteome</keyword>
<evidence type="ECO:0000313" key="3">
    <source>
        <dbReference type="Proteomes" id="UP000198804"/>
    </source>
</evidence>
<name>A0A1I3YR41_9HYPH</name>
<organism evidence="2 3">
    <name type="scientific">Methylorubrum salsuginis</name>
    <dbReference type="NCBI Taxonomy" id="414703"/>
    <lineage>
        <taxon>Bacteria</taxon>
        <taxon>Pseudomonadati</taxon>
        <taxon>Pseudomonadota</taxon>
        <taxon>Alphaproteobacteria</taxon>
        <taxon>Hyphomicrobiales</taxon>
        <taxon>Methylobacteriaceae</taxon>
        <taxon>Methylorubrum</taxon>
    </lineage>
</organism>
<feature type="transmembrane region" description="Helical" evidence="1">
    <location>
        <begin position="272"/>
        <end position="292"/>
    </location>
</feature>
<keyword evidence="1" id="KW-1133">Transmembrane helix</keyword>
<dbReference type="PANTHER" id="PTHR32309:SF13">
    <property type="entry name" value="FERRIC ENTEROBACTIN TRANSPORT PROTEIN FEPE"/>
    <property type="match status" value="1"/>
</dbReference>
<dbReference type="AlphaFoldDB" id="A0A1I3YR41"/>
<dbReference type="STRING" id="414703.SAMN04488125_101300"/>
<keyword evidence="1" id="KW-0472">Membrane</keyword>